<evidence type="ECO:0000313" key="2">
    <source>
        <dbReference type="EMBL" id="PKY54775.1"/>
    </source>
</evidence>
<dbReference type="EMBL" id="LLXI01001684">
    <property type="protein sequence ID" value="PKY54775.1"/>
    <property type="molecule type" value="Genomic_DNA"/>
</dbReference>
<dbReference type="Proteomes" id="UP000234323">
    <property type="component" value="Unassembled WGS sequence"/>
</dbReference>
<evidence type="ECO:0000313" key="3">
    <source>
        <dbReference type="Proteomes" id="UP000234323"/>
    </source>
</evidence>
<dbReference type="AlphaFoldDB" id="A0A2I1H7B6"/>
<comment type="caution">
    <text evidence="2">The sequence shown here is derived from an EMBL/GenBank/DDBJ whole genome shotgun (WGS) entry which is preliminary data.</text>
</comment>
<accession>A0A2I1H7B6</accession>
<reference evidence="2 3" key="1">
    <citation type="submission" date="2015-10" db="EMBL/GenBank/DDBJ databases">
        <title>Genome analyses suggest a sexual origin of heterokaryosis in a supposedly ancient asexual fungus.</title>
        <authorList>
            <person name="Ropars J."/>
            <person name="Sedzielewska K."/>
            <person name="Noel J."/>
            <person name="Charron P."/>
            <person name="Farinelli L."/>
            <person name="Marton T."/>
            <person name="Kruger M."/>
            <person name="Pelin A."/>
            <person name="Brachmann A."/>
            <person name="Corradi N."/>
        </authorList>
    </citation>
    <scope>NUCLEOTIDE SEQUENCE [LARGE SCALE GENOMIC DNA]</scope>
    <source>
        <strain evidence="2 3">A4</strain>
    </source>
</reference>
<protein>
    <recommendedName>
        <fullName evidence="4">RRM domain-containing protein</fullName>
    </recommendedName>
</protein>
<dbReference type="VEuPathDB" id="FungiDB:RhiirA1_478616"/>
<organism evidence="2 3">
    <name type="scientific">Rhizophagus irregularis</name>
    <dbReference type="NCBI Taxonomy" id="588596"/>
    <lineage>
        <taxon>Eukaryota</taxon>
        <taxon>Fungi</taxon>
        <taxon>Fungi incertae sedis</taxon>
        <taxon>Mucoromycota</taxon>
        <taxon>Glomeromycotina</taxon>
        <taxon>Glomeromycetes</taxon>
        <taxon>Glomerales</taxon>
        <taxon>Glomeraceae</taxon>
        <taxon>Rhizophagus</taxon>
    </lineage>
</organism>
<evidence type="ECO:0008006" key="4">
    <source>
        <dbReference type="Google" id="ProtNLM"/>
    </source>
</evidence>
<gene>
    <name evidence="2" type="ORF">RhiirA4_473771</name>
</gene>
<keyword evidence="3" id="KW-1185">Reference proteome</keyword>
<evidence type="ECO:0000256" key="1">
    <source>
        <dbReference type="SAM" id="MobiDB-lite"/>
    </source>
</evidence>
<proteinExistence type="predicted"/>
<feature type="region of interest" description="Disordered" evidence="1">
    <location>
        <begin position="481"/>
        <end position="512"/>
    </location>
</feature>
<name>A0A2I1H7B6_9GLOM</name>
<feature type="compositionally biased region" description="Polar residues" evidence="1">
    <location>
        <begin position="490"/>
        <end position="505"/>
    </location>
</feature>
<sequence>MNIDTTSSSAPALNLIPSAPSGLPVNKVQVVTTPQTTTTLIETVDASIHAPFGAKGKDKAVEFSNPARAPSPDASKVSVQSSSFRYHAAAYLRDAPDAFKTKFTTNHAMCDEVDRAFSKFSSYGSRARCEGSGDDKRILVSFFVQADLTSCTFQPCADLLDLTFVQYSPADMKRNVEAKSLFVTDIPLFLTETQRDARRHYVAVLVGIPKNIKEADLTDIANQVSAKAINIPLSFTSYKPKPYVYMNFFSQETLDAALELTVAHLLNAPHVPIRKPLHNLTSSTPASKRVYNKAEIRIVIIALPHVPALVLVPRDPINPIGRPVITSTSQPPPLTIRPEEVAALRQQILDLSATIRNLDDRVEWFSAQLESHEYCIAELELTVFPQDNPNTTYESYDTYQDNADLRQESQVFDNWDEADLAPTTCKLPPSRSARSLPIINSFAPRRTQNSSQPIDFNKELYDITSTQQLIHGQLGSILTKLDGISPPPSDNVSTTPDTNPSNPDGQRSGGWN</sequence>